<name>A0A5H8RRB5_SALET</name>
<dbReference type="EMBL" id="AAIFJK010000002">
    <property type="protein sequence ID" value="ECD6441000.1"/>
    <property type="molecule type" value="Genomic_DNA"/>
</dbReference>
<organism evidence="2">
    <name type="scientific">Salmonella enterica subsp. enterica serovar Durham</name>
    <dbReference type="NCBI Taxonomy" id="1954178"/>
    <lineage>
        <taxon>Bacteria</taxon>
        <taxon>Pseudomonadati</taxon>
        <taxon>Pseudomonadota</taxon>
        <taxon>Gammaproteobacteria</taxon>
        <taxon>Enterobacterales</taxon>
        <taxon>Enterobacteriaceae</taxon>
        <taxon>Salmonella</taxon>
    </lineage>
</organism>
<proteinExistence type="predicted"/>
<feature type="compositionally biased region" description="Low complexity" evidence="1">
    <location>
        <begin position="135"/>
        <end position="151"/>
    </location>
</feature>
<accession>A0A5H8RRB5</accession>
<gene>
    <name evidence="2" type="ORF">E2Q46_02950</name>
</gene>
<dbReference type="InterPro" id="IPR014131">
    <property type="entry name" value="Chlamydia_phage_Vp3"/>
</dbReference>
<evidence type="ECO:0000313" key="2">
    <source>
        <dbReference type="EMBL" id="ECD6441000.1"/>
    </source>
</evidence>
<reference evidence="2" key="1">
    <citation type="submission" date="2019-03" db="EMBL/GenBank/DDBJ databases">
        <authorList>
            <person name="Ashton P.M."/>
            <person name="Dallman T."/>
            <person name="Nair S."/>
            <person name="De Pinna E."/>
            <person name="Peters T."/>
            <person name="Grant K."/>
        </authorList>
    </citation>
    <scope>NUCLEOTIDE SEQUENCE</scope>
    <source>
        <strain evidence="2">121460</strain>
    </source>
</reference>
<protein>
    <recommendedName>
        <fullName evidence="3">Internal scaffolding protein</fullName>
    </recommendedName>
</protein>
<dbReference type="Pfam" id="PF09675">
    <property type="entry name" value="Chlamy_scaf"/>
    <property type="match status" value="1"/>
</dbReference>
<evidence type="ECO:0000256" key="1">
    <source>
        <dbReference type="SAM" id="MobiDB-lite"/>
    </source>
</evidence>
<sequence>MATKIYSRYDRPKKDGITFTEPTLTQQHFARECDINDIVKRAINTGDATIFTTQQRAAYYDCTIYEDYQQALERIADIEDDFASLPSSVRQEFGNDPDAYVEFMTDPKNFAKAVELGLLEGSGKTQEAPPPSAPEQPAAGAGEASETSSDA</sequence>
<feature type="region of interest" description="Disordered" evidence="1">
    <location>
        <begin position="119"/>
        <end position="151"/>
    </location>
</feature>
<evidence type="ECO:0008006" key="3">
    <source>
        <dbReference type="Google" id="ProtNLM"/>
    </source>
</evidence>
<dbReference type="AlphaFoldDB" id="A0A5H8RRB5"/>
<comment type="caution">
    <text evidence="2">The sequence shown here is derived from an EMBL/GenBank/DDBJ whole genome shotgun (WGS) entry which is preliminary data.</text>
</comment>